<evidence type="ECO:0000259" key="13">
    <source>
        <dbReference type="PROSITE" id="PS51718"/>
    </source>
</evidence>
<proteinExistence type="predicted"/>
<dbReference type="InterPro" id="IPR045063">
    <property type="entry name" value="Dynamin_N"/>
</dbReference>
<evidence type="ECO:0000313" key="15">
    <source>
        <dbReference type="Proteomes" id="UP001195483"/>
    </source>
</evidence>
<evidence type="ECO:0000256" key="4">
    <source>
        <dbReference type="ARBA" id="ARBA00022787"/>
    </source>
</evidence>
<comment type="caution">
    <text evidence="14">The sequence shown here is derived from an EMBL/GenBank/DDBJ whole genome shotgun (WGS) entry which is preliminary data.</text>
</comment>
<comment type="subcellular location">
    <subcellularLocation>
        <location evidence="1">Mitochondrion outer membrane</location>
        <topology evidence="1">Multi-pass membrane protein</topology>
    </subcellularLocation>
</comment>
<dbReference type="PANTHER" id="PTHR10465:SF3">
    <property type="entry name" value="TRANSMEMBRANE GTPASE MARF-RELATED"/>
    <property type="match status" value="1"/>
</dbReference>
<feature type="domain" description="Dynamin-type G" evidence="13">
    <location>
        <begin position="100"/>
        <end position="349"/>
    </location>
</feature>
<keyword evidence="2" id="KW-0812">Transmembrane</keyword>
<dbReference type="FunFam" id="1.20.5.110:FF:000012">
    <property type="entry name" value="Mitofusin 2"/>
    <property type="match status" value="1"/>
</dbReference>
<reference evidence="14" key="2">
    <citation type="journal article" date="2021" name="Genome Biol. Evol.">
        <title>Developing a high-quality reference genome for a parasitic bivalve with doubly uniparental inheritance (Bivalvia: Unionida).</title>
        <authorList>
            <person name="Smith C.H."/>
        </authorList>
    </citation>
    <scope>NUCLEOTIDE SEQUENCE</scope>
    <source>
        <strain evidence="14">CHS0354</strain>
        <tissue evidence="14">Mantle</tissue>
    </source>
</reference>
<organism evidence="14 15">
    <name type="scientific">Potamilus streckersoni</name>
    <dbReference type="NCBI Taxonomy" id="2493646"/>
    <lineage>
        <taxon>Eukaryota</taxon>
        <taxon>Metazoa</taxon>
        <taxon>Spiralia</taxon>
        <taxon>Lophotrochozoa</taxon>
        <taxon>Mollusca</taxon>
        <taxon>Bivalvia</taxon>
        <taxon>Autobranchia</taxon>
        <taxon>Heteroconchia</taxon>
        <taxon>Palaeoheterodonta</taxon>
        <taxon>Unionida</taxon>
        <taxon>Unionoidea</taxon>
        <taxon>Unionidae</taxon>
        <taxon>Ambleminae</taxon>
        <taxon>Lampsilini</taxon>
        <taxon>Potamilus</taxon>
    </lineage>
</organism>
<dbReference type="GO" id="GO:0008053">
    <property type="term" value="P:mitochondrial fusion"/>
    <property type="evidence" value="ECO:0007669"/>
    <property type="project" value="InterPro"/>
</dbReference>
<dbReference type="GO" id="GO:0003924">
    <property type="term" value="F:GTPase activity"/>
    <property type="evidence" value="ECO:0007669"/>
    <property type="project" value="InterPro"/>
</dbReference>
<evidence type="ECO:0000256" key="2">
    <source>
        <dbReference type="ARBA" id="ARBA00022692"/>
    </source>
</evidence>
<evidence type="ECO:0000256" key="5">
    <source>
        <dbReference type="ARBA" id="ARBA00022801"/>
    </source>
</evidence>
<keyword evidence="5" id="KW-0378">Hydrolase</keyword>
<evidence type="ECO:0000256" key="12">
    <source>
        <dbReference type="SAM" id="MobiDB-lite"/>
    </source>
</evidence>
<dbReference type="InterPro" id="IPR027417">
    <property type="entry name" value="P-loop_NTPase"/>
</dbReference>
<sequence length="765" mass="86882">MSGYVTRMEEKAPQMGQGDAGSSGQRSLGNGRQSPSSPLKLFGQAKKTVNDIFKYIAEYIVDVDSFVQEICQSGCIEGIDFQDTIKGFKEKVKGIMEVLGRDHMKVVFFGRTSNGKSTVINAMLREKILPSGIGHTTNCFLQVEGGTDSQEAFLLTEDQPDEQKSIQSIKQLAHALSSVKLESNSLIRIVWPKEKCRLLKEDVVFVDSPGIDVTPDLDIWIDKFCLDADVFVLVSNAESTLMQTEKNFFHKVNERLSKPNLFILQNRWDTSVYEEDVEAVKQQHLERNLEFLVDELGVTDSKEGYERVFFVSAREALVSRLNQDKGTPTPTGTLQDGFQARLFEFANFERKFEECISKSAVKTKFEQHTQRGKKVTGDLRALMDKTFMLSLEQSKSKECERQEKADELDYKQKQLTLLTVEVKDKIKSMVEDVERKVSLALNEEIRRLSLVVDEFDQPFHPDPALLTRYKKELHEHVDNGLGRNVQNKCSAMLKSEVEVTQAEMTERLSALLPEETRQLVINSVPKRDFEIAYRLDCRSLCADFQEDIEFHFSFSITSLMQRFLGRKGARNLILGFSDTVPRPMSMTPQTPVSEQYHAPVTHDGEMVSTILTMFASLTSRTTVGSLVVGGLVAKAAGIKVIGVCLMGYLCLYLYERLTWTNKAKERAFKKQYVDYAGSKLRLIVDLTSSNCSHQVQQELTSTFARLCHHVDMSGEKLSEEIKQLDKEISQLHEVKAKAKVFRNKADWLDKELNSFTEHYLKETVL</sequence>
<keyword evidence="9" id="KW-0496">Mitochondrion</keyword>
<name>A0AAE0TJ82_9BIVA</name>
<evidence type="ECO:0000256" key="8">
    <source>
        <dbReference type="ARBA" id="ARBA00023054"/>
    </source>
</evidence>
<dbReference type="EMBL" id="JAEAOA010002141">
    <property type="protein sequence ID" value="KAK3611391.1"/>
    <property type="molecule type" value="Genomic_DNA"/>
</dbReference>
<evidence type="ECO:0000256" key="10">
    <source>
        <dbReference type="ARBA" id="ARBA00023134"/>
    </source>
</evidence>
<dbReference type="CDD" id="cd09912">
    <property type="entry name" value="DLP_2"/>
    <property type="match status" value="1"/>
</dbReference>
<feature type="compositionally biased region" description="Polar residues" evidence="12">
    <location>
        <begin position="20"/>
        <end position="37"/>
    </location>
</feature>
<dbReference type="Pfam" id="PF00350">
    <property type="entry name" value="Dynamin_N"/>
    <property type="match status" value="1"/>
</dbReference>
<dbReference type="GO" id="GO:0051646">
    <property type="term" value="P:mitochondrion localization"/>
    <property type="evidence" value="ECO:0007669"/>
    <property type="project" value="TreeGrafter"/>
</dbReference>
<keyword evidence="3" id="KW-0547">Nucleotide-binding</keyword>
<dbReference type="PROSITE" id="PS51718">
    <property type="entry name" value="G_DYNAMIN_2"/>
    <property type="match status" value="1"/>
</dbReference>
<keyword evidence="8" id="KW-0175">Coiled coil</keyword>
<evidence type="ECO:0000256" key="1">
    <source>
        <dbReference type="ARBA" id="ARBA00004374"/>
    </source>
</evidence>
<feature type="region of interest" description="Disordered" evidence="12">
    <location>
        <begin position="1"/>
        <end position="39"/>
    </location>
</feature>
<evidence type="ECO:0000256" key="3">
    <source>
        <dbReference type="ARBA" id="ARBA00022741"/>
    </source>
</evidence>
<keyword evidence="11" id="KW-0472">Membrane</keyword>
<dbReference type="SUPFAM" id="SSF52540">
    <property type="entry name" value="P-loop containing nucleoside triphosphate hydrolases"/>
    <property type="match status" value="1"/>
</dbReference>
<dbReference type="AlphaFoldDB" id="A0AAE0TJ82"/>
<dbReference type="PANTHER" id="PTHR10465">
    <property type="entry name" value="TRANSMEMBRANE GTPASE FZO1"/>
    <property type="match status" value="1"/>
</dbReference>
<keyword evidence="15" id="KW-1185">Reference proteome</keyword>
<dbReference type="Pfam" id="PF04799">
    <property type="entry name" value="Fzo_mitofusin"/>
    <property type="match status" value="1"/>
</dbReference>
<evidence type="ECO:0000313" key="14">
    <source>
        <dbReference type="EMBL" id="KAK3611391.1"/>
    </source>
</evidence>
<dbReference type="Gene3D" id="3.40.50.300">
    <property type="entry name" value="P-loop containing nucleotide triphosphate hydrolases"/>
    <property type="match status" value="1"/>
</dbReference>
<reference evidence="14" key="3">
    <citation type="submission" date="2023-05" db="EMBL/GenBank/DDBJ databases">
        <authorList>
            <person name="Smith C.H."/>
        </authorList>
    </citation>
    <scope>NUCLEOTIDE SEQUENCE</scope>
    <source>
        <strain evidence="14">CHS0354</strain>
        <tissue evidence="14">Mantle</tissue>
    </source>
</reference>
<dbReference type="InterPro" id="IPR006884">
    <property type="entry name" value="Fzo/mitofusin_HR2"/>
</dbReference>
<gene>
    <name evidence="14" type="ORF">CHS0354_036588</name>
</gene>
<keyword evidence="7" id="KW-1133">Transmembrane helix</keyword>
<dbReference type="Proteomes" id="UP001195483">
    <property type="component" value="Unassembled WGS sequence"/>
</dbReference>
<dbReference type="SUPFAM" id="SSF111479">
    <property type="entry name" value="Fzo-like conserved region"/>
    <property type="match status" value="1"/>
</dbReference>
<dbReference type="GO" id="GO:0005741">
    <property type="term" value="C:mitochondrial outer membrane"/>
    <property type="evidence" value="ECO:0007669"/>
    <property type="project" value="UniProtKB-SubCell"/>
</dbReference>
<evidence type="ECO:0000256" key="11">
    <source>
        <dbReference type="ARBA" id="ARBA00023136"/>
    </source>
</evidence>
<evidence type="ECO:0000256" key="9">
    <source>
        <dbReference type="ARBA" id="ARBA00023128"/>
    </source>
</evidence>
<accession>A0AAE0TJ82</accession>
<dbReference type="GO" id="GO:0005525">
    <property type="term" value="F:GTP binding"/>
    <property type="evidence" value="ECO:0007669"/>
    <property type="project" value="UniProtKB-KW"/>
</dbReference>
<keyword evidence="10" id="KW-0342">GTP-binding</keyword>
<evidence type="ECO:0000256" key="6">
    <source>
        <dbReference type="ARBA" id="ARBA00022843"/>
    </source>
</evidence>
<dbReference type="InterPro" id="IPR027094">
    <property type="entry name" value="Mitofusin_fam"/>
</dbReference>
<keyword evidence="6" id="KW-0832">Ubl conjugation</keyword>
<reference evidence="14" key="1">
    <citation type="journal article" date="2021" name="Genome Biol. Evol.">
        <title>A High-Quality Reference Genome for a Parasitic Bivalve with Doubly Uniparental Inheritance (Bivalvia: Unionida).</title>
        <authorList>
            <person name="Smith C.H."/>
        </authorList>
    </citation>
    <scope>NUCLEOTIDE SEQUENCE</scope>
    <source>
        <strain evidence="14">CHS0354</strain>
    </source>
</reference>
<dbReference type="FunFam" id="3.40.50.300:FF:000214">
    <property type="entry name" value="Mitofusin 2"/>
    <property type="match status" value="1"/>
</dbReference>
<evidence type="ECO:0000256" key="7">
    <source>
        <dbReference type="ARBA" id="ARBA00022989"/>
    </source>
</evidence>
<protein>
    <recommendedName>
        <fullName evidence="13">Dynamin-type G domain-containing protein</fullName>
    </recommendedName>
</protein>
<dbReference type="InterPro" id="IPR030381">
    <property type="entry name" value="G_DYNAMIN_dom"/>
</dbReference>
<keyword evidence="4" id="KW-1000">Mitochondrion outer membrane</keyword>
<dbReference type="Gene3D" id="1.20.5.110">
    <property type="match status" value="1"/>
</dbReference>